<dbReference type="Proteomes" id="UP000564378">
    <property type="component" value="Unassembled WGS sequence"/>
</dbReference>
<feature type="domain" description="Glycosyltransferase 61 catalytic" evidence="1">
    <location>
        <begin position="220"/>
        <end position="359"/>
    </location>
</feature>
<dbReference type="Pfam" id="PF04577">
    <property type="entry name" value="Glyco_transf_61"/>
    <property type="match status" value="1"/>
</dbReference>
<evidence type="ECO:0000259" key="1">
    <source>
        <dbReference type="Pfam" id="PF04577"/>
    </source>
</evidence>
<proteinExistence type="predicted"/>
<dbReference type="EMBL" id="JACJVJ010000001">
    <property type="protein sequence ID" value="MBC2776038.1"/>
    <property type="molecule type" value="Genomic_DNA"/>
</dbReference>
<evidence type="ECO:0000313" key="2">
    <source>
        <dbReference type="EMBL" id="MBC2776038.1"/>
    </source>
</evidence>
<dbReference type="InterPro" id="IPR049625">
    <property type="entry name" value="Glyco_transf_61_cat"/>
</dbReference>
<evidence type="ECO:0000313" key="3">
    <source>
        <dbReference type="Proteomes" id="UP000564378"/>
    </source>
</evidence>
<dbReference type="AlphaFoldDB" id="A0A842HQM3"/>
<gene>
    <name evidence="2" type="ORF">H6P80_00230</name>
</gene>
<sequence>MTLRTRMAQRLEREHGIAEAARILEAEINVIGVTDRDRAFSLAIALADILFAQRRFQRGFYFLSFAEKMRPQNERIAELLDGIEPDPLSGFIADNLSIDKDFTCLWPDKRVANAEYPLAMKILNGSSILGGDLIVVDDEKRVVFETMHRLMRQRFMTPKLLSAYSNGFRTYRQKRRVDNPVILTNLSQRNYCHFVLGNVAAILHAIRHVKEDVKLTVFVDPHTRFVREYVELLGRLDPRLDFVEIDKQTIYEAPEILFSSCLVKKIVTNYPEIIPEFRRIAALCNEDGDRVDRPAKLFLTRRNCRRSLADGDEVEGRLGQLGFATVDPGDFPVAEQVRMFEGAEQIVALHGAALTNLIYNVRKPSIFEIFTPNRTGNVTFKRLTYAMGGEYQTYDNLGVADARNELYKLSQPEEFYAAAERFLAGGVD</sequence>
<organism evidence="2 3">
    <name type="scientific">Parasphingopyxis marina</name>
    <dbReference type="NCBI Taxonomy" id="2761622"/>
    <lineage>
        <taxon>Bacteria</taxon>
        <taxon>Pseudomonadati</taxon>
        <taxon>Pseudomonadota</taxon>
        <taxon>Alphaproteobacteria</taxon>
        <taxon>Sphingomonadales</taxon>
        <taxon>Sphingomonadaceae</taxon>
        <taxon>Parasphingopyxis</taxon>
    </lineage>
</organism>
<keyword evidence="2" id="KW-0808">Transferase</keyword>
<comment type="caution">
    <text evidence="2">The sequence shown here is derived from an EMBL/GenBank/DDBJ whole genome shotgun (WGS) entry which is preliminary data.</text>
</comment>
<name>A0A842HQM3_9SPHN</name>
<dbReference type="RefSeq" id="WP_185799358.1">
    <property type="nucleotide sequence ID" value="NZ_JACJVJ010000001.1"/>
</dbReference>
<dbReference type="GO" id="GO:0016757">
    <property type="term" value="F:glycosyltransferase activity"/>
    <property type="evidence" value="ECO:0007669"/>
    <property type="project" value="InterPro"/>
</dbReference>
<accession>A0A842HQM3</accession>
<protein>
    <submittedName>
        <fullName evidence="2">Glycosyltransferase family 61 protein</fullName>
    </submittedName>
</protein>
<keyword evidence="3" id="KW-1185">Reference proteome</keyword>
<reference evidence="2 3" key="1">
    <citation type="submission" date="2020-08" db="EMBL/GenBank/DDBJ databases">
        <title>Draft genome sequence of Parasphingopyxis sp. GrpM-11.</title>
        <authorList>
            <person name="Oh J."/>
            <person name="Roh D.-H."/>
        </authorList>
    </citation>
    <scope>NUCLEOTIDE SEQUENCE [LARGE SCALE GENOMIC DNA]</scope>
    <source>
        <strain evidence="2 3">GrpM-11</strain>
    </source>
</reference>